<reference evidence="1 2" key="1">
    <citation type="journal article" date="2019" name="mSystems">
        <title>Life at home and on the roam: Genomic adaptions reflect the dual lifestyle of an intracellular, facultative symbiont.</title>
        <authorList>
            <person name="Burgsdorf I."/>
        </authorList>
    </citation>
    <scope>NUCLEOTIDE SEQUENCE [LARGE SCALE GENOMIC DNA]</scope>
    <source>
        <strain evidence="1">277cV</strain>
    </source>
</reference>
<evidence type="ECO:0008006" key="3">
    <source>
        <dbReference type="Google" id="ProtNLM"/>
    </source>
</evidence>
<sequence>MIPASLDNLKYLKSLRLHDNQLTRTPLASGNLNNLKKLNLRDNKKSGAGEQRAALENNINNFEEMDINQNRLTDPKSDRDVLMDLYNATNGRNWERKTNWGNSALISKWEGITTDSLGQVTKLDLQENQLTGTIPAALGNLKNLKSLDLSNNQLTGTIPAVLNNLKNL</sequence>
<dbReference type="PRINTS" id="PR00019">
    <property type="entry name" value="LEURICHRPT"/>
</dbReference>
<evidence type="ECO:0000313" key="2">
    <source>
        <dbReference type="Proteomes" id="UP000317990"/>
    </source>
</evidence>
<dbReference type="InterPro" id="IPR001611">
    <property type="entry name" value="Leu-rich_rpt"/>
</dbReference>
<dbReference type="PANTHER" id="PTHR48057">
    <property type="entry name" value="LEUCINE-RICH REPEAT SERINE/THREONINE-PROTEIN KINASE 1"/>
    <property type="match status" value="1"/>
</dbReference>
<dbReference type="InterPro" id="IPR052595">
    <property type="entry name" value="LRRC69/RLP"/>
</dbReference>
<proteinExistence type="predicted"/>
<dbReference type="PANTHER" id="PTHR48057:SF7">
    <property type="entry name" value="LEUCINE-RICH REPEAT SERINE_THREONINE-PROTEIN KINASE 1"/>
    <property type="match status" value="1"/>
</dbReference>
<dbReference type="Gene3D" id="3.80.10.10">
    <property type="entry name" value="Ribonuclease Inhibitor"/>
    <property type="match status" value="2"/>
</dbReference>
<dbReference type="Pfam" id="PF13855">
    <property type="entry name" value="LRR_8"/>
    <property type="match status" value="1"/>
</dbReference>
<name>A0A524RL03_9CHRO</name>
<dbReference type="AlphaFoldDB" id="A0A524RL03"/>
<dbReference type="SUPFAM" id="SSF52047">
    <property type="entry name" value="RNI-like"/>
    <property type="match status" value="1"/>
</dbReference>
<dbReference type="InterPro" id="IPR032675">
    <property type="entry name" value="LRR_dom_sf"/>
</dbReference>
<accession>A0A524RL03</accession>
<protein>
    <recommendedName>
        <fullName evidence="3">Leucine-rich repeat domain-containing protein</fullName>
    </recommendedName>
</protein>
<comment type="caution">
    <text evidence="1">The sequence shown here is derived from an EMBL/GenBank/DDBJ whole genome shotgun (WGS) entry which is preliminary data.</text>
</comment>
<dbReference type="PROSITE" id="PS51450">
    <property type="entry name" value="LRR"/>
    <property type="match status" value="1"/>
</dbReference>
<organism evidence="1 2">
    <name type="scientific">Aphanocapsa feldmannii 277cV</name>
    <dbReference type="NCBI Taxonomy" id="2507553"/>
    <lineage>
        <taxon>Bacteria</taxon>
        <taxon>Bacillati</taxon>
        <taxon>Cyanobacteriota</taxon>
        <taxon>Cyanophyceae</taxon>
        <taxon>Oscillatoriophycideae</taxon>
        <taxon>Chroococcales</taxon>
        <taxon>Microcystaceae</taxon>
        <taxon>Aphanocapsa</taxon>
    </lineage>
</organism>
<feature type="non-terminal residue" evidence="1">
    <location>
        <position position="168"/>
    </location>
</feature>
<gene>
    <name evidence="1" type="ORF">ERJ67_10230</name>
</gene>
<dbReference type="Proteomes" id="UP000317990">
    <property type="component" value="Unassembled WGS sequence"/>
</dbReference>
<evidence type="ECO:0000313" key="1">
    <source>
        <dbReference type="EMBL" id="TGG90560.1"/>
    </source>
</evidence>
<dbReference type="EMBL" id="SRMO01000087">
    <property type="protein sequence ID" value="TGG90560.1"/>
    <property type="molecule type" value="Genomic_DNA"/>
</dbReference>